<keyword evidence="2" id="KW-0325">Glycoprotein</keyword>
<evidence type="ECO:0000259" key="3">
    <source>
        <dbReference type="Pfam" id="PF00685"/>
    </source>
</evidence>
<organism evidence="4">
    <name type="scientific">freshwater metagenome</name>
    <dbReference type="NCBI Taxonomy" id="449393"/>
    <lineage>
        <taxon>unclassified sequences</taxon>
        <taxon>metagenomes</taxon>
        <taxon>ecological metagenomes</taxon>
    </lineage>
</organism>
<dbReference type="EMBL" id="JNSK01000003">
    <property type="protein sequence ID" value="KGA20400.1"/>
    <property type="molecule type" value="Genomic_DNA"/>
</dbReference>
<dbReference type="InterPro" id="IPR027417">
    <property type="entry name" value="P-loop_NTPase"/>
</dbReference>
<protein>
    <recommendedName>
        <fullName evidence="3">Sulfotransferase domain-containing protein</fullName>
    </recommendedName>
</protein>
<dbReference type="Gene3D" id="3.40.50.300">
    <property type="entry name" value="P-loop containing nucleotide triphosphate hydrolases"/>
    <property type="match status" value="1"/>
</dbReference>
<keyword evidence="1" id="KW-0808">Transferase</keyword>
<dbReference type="PANTHER" id="PTHR10605">
    <property type="entry name" value="HEPARAN SULFATE SULFOTRANSFERASE"/>
    <property type="match status" value="1"/>
</dbReference>
<evidence type="ECO:0000313" key="4">
    <source>
        <dbReference type="EMBL" id="KGA20400.1"/>
    </source>
</evidence>
<gene>
    <name evidence="4" type="ORF">GM50_1585</name>
</gene>
<evidence type="ECO:0000256" key="2">
    <source>
        <dbReference type="ARBA" id="ARBA00023180"/>
    </source>
</evidence>
<reference evidence="4" key="1">
    <citation type="submission" date="2014-05" db="EMBL/GenBank/DDBJ databases">
        <title>Key roles for freshwater Actinobacteria revealed by deep metagenomic sequencing.</title>
        <authorList>
            <person name="Ghai R."/>
            <person name="Mizuno C.M."/>
            <person name="Picazo A."/>
            <person name="Camacho A."/>
            <person name="Rodriguez-Valera F."/>
        </authorList>
    </citation>
    <scope>NUCLEOTIDE SEQUENCE</scope>
</reference>
<dbReference type="SUPFAM" id="SSF52540">
    <property type="entry name" value="P-loop containing nucleoside triphosphate hydrolases"/>
    <property type="match status" value="1"/>
</dbReference>
<comment type="caution">
    <text evidence="4">The sequence shown here is derived from an EMBL/GenBank/DDBJ whole genome shotgun (WGS) entry which is preliminary data.</text>
</comment>
<dbReference type="InterPro" id="IPR037359">
    <property type="entry name" value="NST/OST"/>
</dbReference>
<accession>A0A094Q855</accession>
<evidence type="ECO:0000256" key="1">
    <source>
        <dbReference type="ARBA" id="ARBA00022679"/>
    </source>
</evidence>
<dbReference type="GO" id="GO:0005794">
    <property type="term" value="C:Golgi apparatus"/>
    <property type="evidence" value="ECO:0007669"/>
    <property type="project" value="TreeGrafter"/>
</dbReference>
<feature type="domain" description="Sulfotransferase" evidence="3">
    <location>
        <begin position="11"/>
        <end position="208"/>
    </location>
</feature>
<dbReference type="InterPro" id="IPR000863">
    <property type="entry name" value="Sulfotransferase_dom"/>
</dbReference>
<dbReference type="PANTHER" id="PTHR10605:SF56">
    <property type="entry name" value="BIFUNCTIONAL HEPARAN SULFATE N-DEACETYLASE_N-SULFOTRANSFERASE"/>
    <property type="match status" value="1"/>
</dbReference>
<dbReference type="AlphaFoldDB" id="A0A094Q855"/>
<sequence>MHYFHRVTSLDFLIIGAQKAGTTSLRAFLESVPKNVFMSKSEHHFWNREGQYNDGFGIDSYLDNFAQSQSGQMIGEKSPSYLGSYEAPARIHRHFPEVKLIAILRNPADRAYSAYWHGRRVGAIDPSTTFTDSIQSYRENHGKPYGDLVTPGFYSQHIARYLEFFPREQLLLLDFDELLNSPVSELSKSISFLGLDIDFITKSGALKFPKRNVARVSRLPKVSRYIHRTRLLTYDQKSKILKKFLKPGDIPPMARTESQFLATLYKDEAAKVRALTGIDFKWDY</sequence>
<name>A0A094Q855_9ZZZZ</name>
<dbReference type="GO" id="GO:0019213">
    <property type="term" value="F:deacetylase activity"/>
    <property type="evidence" value="ECO:0007669"/>
    <property type="project" value="TreeGrafter"/>
</dbReference>
<dbReference type="Pfam" id="PF00685">
    <property type="entry name" value="Sulfotransfer_1"/>
    <property type="match status" value="1"/>
</dbReference>
<dbReference type="GO" id="GO:0015016">
    <property type="term" value="F:heparan sulfate N-sulfotransferase activity"/>
    <property type="evidence" value="ECO:0007669"/>
    <property type="project" value="TreeGrafter"/>
</dbReference>
<proteinExistence type="predicted"/>